<reference evidence="1" key="1">
    <citation type="submission" date="2021-05" db="EMBL/GenBank/DDBJ databases">
        <authorList>
            <person name="Pan Q."/>
            <person name="Jouanno E."/>
            <person name="Zahm M."/>
            <person name="Klopp C."/>
            <person name="Cabau C."/>
            <person name="Louis A."/>
            <person name="Berthelot C."/>
            <person name="Parey E."/>
            <person name="Roest Crollius H."/>
            <person name="Montfort J."/>
            <person name="Robinson-Rechavi M."/>
            <person name="Bouchez O."/>
            <person name="Lampietro C."/>
            <person name="Lopez Roques C."/>
            <person name="Donnadieu C."/>
            <person name="Postlethwait J."/>
            <person name="Bobe J."/>
            <person name="Dillon D."/>
            <person name="Chandos A."/>
            <person name="von Hippel F."/>
            <person name="Guiguen Y."/>
        </authorList>
    </citation>
    <scope>NUCLEOTIDE SEQUENCE</scope>
    <source>
        <strain evidence="1">YG-Jan2019</strain>
    </source>
</reference>
<keyword evidence="2" id="KW-1185">Reference proteome</keyword>
<proteinExistence type="predicted"/>
<name>A0ACC2FFS0_DALPE</name>
<accession>A0ACC2FFS0</accession>
<evidence type="ECO:0000313" key="1">
    <source>
        <dbReference type="EMBL" id="KAJ7990162.1"/>
    </source>
</evidence>
<dbReference type="EMBL" id="CM055755">
    <property type="protein sequence ID" value="KAJ7990162.1"/>
    <property type="molecule type" value="Genomic_DNA"/>
</dbReference>
<dbReference type="Proteomes" id="UP001157502">
    <property type="component" value="Chromosome 28"/>
</dbReference>
<evidence type="ECO:0000313" key="2">
    <source>
        <dbReference type="Proteomes" id="UP001157502"/>
    </source>
</evidence>
<gene>
    <name evidence="1" type="ORF">DPEC_G00297460</name>
</gene>
<organism evidence="1 2">
    <name type="scientific">Dallia pectoralis</name>
    <name type="common">Alaska blackfish</name>
    <dbReference type="NCBI Taxonomy" id="75939"/>
    <lineage>
        <taxon>Eukaryota</taxon>
        <taxon>Metazoa</taxon>
        <taxon>Chordata</taxon>
        <taxon>Craniata</taxon>
        <taxon>Vertebrata</taxon>
        <taxon>Euteleostomi</taxon>
        <taxon>Actinopterygii</taxon>
        <taxon>Neopterygii</taxon>
        <taxon>Teleostei</taxon>
        <taxon>Protacanthopterygii</taxon>
        <taxon>Esociformes</taxon>
        <taxon>Umbridae</taxon>
        <taxon>Dallia</taxon>
    </lineage>
</organism>
<comment type="caution">
    <text evidence="1">The sequence shown here is derived from an EMBL/GenBank/DDBJ whole genome shotgun (WGS) entry which is preliminary data.</text>
</comment>
<sequence>MLMTHRLPAEDESDAVSLYCRARELSHQGGLMAALESRCPWSGTARGCVPNATLSPDHYVLPETREVPGNREQRGPLLDMVQEIWGQREV</sequence>
<protein>
    <submittedName>
        <fullName evidence="1">Uncharacterized protein</fullName>
    </submittedName>
</protein>